<dbReference type="GO" id="GO:0005773">
    <property type="term" value="C:vacuole"/>
    <property type="evidence" value="ECO:0007669"/>
    <property type="project" value="UniProtKB-SubCell"/>
</dbReference>
<gene>
    <name evidence="8" type="primary">LOC104600529</name>
</gene>
<reference evidence="8" key="1">
    <citation type="submission" date="2025-08" db="UniProtKB">
        <authorList>
            <consortium name="RefSeq"/>
        </authorList>
    </citation>
    <scope>IDENTIFICATION</scope>
</reference>
<dbReference type="InterPro" id="IPR018119">
    <property type="entry name" value="Strictosidine_synth_cons-reg"/>
</dbReference>
<evidence type="ECO:0000313" key="8">
    <source>
        <dbReference type="RefSeq" id="XP_010261822.1"/>
    </source>
</evidence>
<evidence type="ECO:0000256" key="5">
    <source>
        <dbReference type="SAM" id="Phobius"/>
    </source>
</evidence>
<dbReference type="InParanoid" id="A0A1U8AI72"/>
<organism evidence="7 8">
    <name type="scientific">Nelumbo nucifera</name>
    <name type="common">Sacred lotus</name>
    <dbReference type="NCBI Taxonomy" id="4432"/>
    <lineage>
        <taxon>Eukaryota</taxon>
        <taxon>Viridiplantae</taxon>
        <taxon>Streptophyta</taxon>
        <taxon>Embryophyta</taxon>
        <taxon>Tracheophyta</taxon>
        <taxon>Spermatophyta</taxon>
        <taxon>Magnoliopsida</taxon>
        <taxon>Proteales</taxon>
        <taxon>Nelumbonaceae</taxon>
        <taxon>Nelumbo</taxon>
    </lineage>
</organism>
<dbReference type="GeneID" id="104600529"/>
<dbReference type="KEGG" id="nnu:104600529"/>
<dbReference type="InterPro" id="IPR011042">
    <property type="entry name" value="6-blade_b-propeller_TolB-like"/>
</dbReference>
<name>A0A1U8AI72_NELNU</name>
<dbReference type="OMA" id="GMEFVHT"/>
<dbReference type="FunFam" id="2.120.10.30:FF:000066">
    <property type="entry name" value="ABC transporter permease protein"/>
    <property type="match status" value="1"/>
</dbReference>
<dbReference type="AlphaFoldDB" id="A0A1U8AI72"/>
<proteinExistence type="inferred from homology"/>
<keyword evidence="4" id="KW-0325">Glycoprotein</keyword>
<dbReference type="Gene3D" id="2.120.10.30">
    <property type="entry name" value="TolB, C-terminal domain"/>
    <property type="match status" value="1"/>
</dbReference>
<dbReference type="SUPFAM" id="SSF63829">
    <property type="entry name" value="Calcium-dependent phosphotriesterase"/>
    <property type="match status" value="1"/>
</dbReference>
<dbReference type="Pfam" id="PF20067">
    <property type="entry name" value="SSL_N"/>
    <property type="match status" value="1"/>
</dbReference>
<dbReference type="PANTHER" id="PTHR10426:SF68">
    <property type="entry name" value="OS07G0614000 PROTEIN"/>
    <property type="match status" value="1"/>
</dbReference>
<feature type="transmembrane region" description="Helical" evidence="5">
    <location>
        <begin position="86"/>
        <end position="104"/>
    </location>
</feature>
<protein>
    <submittedName>
        <fullName evidence="8">Protein STRICTOSIDINE SYNTHASE-LIKE 4-like isoform X1</fullName>
    </submittedName>
</protein>
<evidence type="ECO:0000256" key="1">
    <source>
        <dbReference type="ARBA" id="ARBA00004116"/>
    </source>
</evidence>
<keyword evidence="5" id="KW-1133">Transmembrane helix</keyword>
<evidence type="ECO:0000256" key="3">
    <source>
        <dbReference type="ARBA" id="ARBA00022554"/>
    </source>
</evidence>
<dbReference type="PANTHER" id="PTHR10426">
    <property type="entry name" value="STRICTOSIDINE SYNTHASE-RELATED"/>
    <property type="match status" value="1"/>
</dbReference>
<accession>A0A1U8AI72</accession>
<dbReference type="GO" id="GO:0016787">
    <property type="term" value="F:hydrolase activity"/>
    <property type="evidence" value="ECO:0000318"/>
    <property type="project" value="GO_Central"/>
</dbReference>
<dbReference type="STRING" id="4432.A0A1U8AI72"/>
<keyword evidence="7" id="KW-1185">Reference proteome</keyword>
<evidence type="ECO:0000256" key="4">
    <source>
        <dbReference type="ARBA" id="ARBA00023180"/>
    </source>
</evidence>
<keyword evidence="3" id="KW-0926">Vacuole</keyword>
<comment type="subcellular location">
    <subcellularLocation>
        <location evidence="1">Vacuole</location>
    </subcellularLocation>
</comment>
<feature type="domain" description="Strictosidine synthase conserved region" evidence="6">
    <location>
        <begin position="232"/>
        <end position="316"/>
    </location>
</feature>
<evidence type="ECO:0000313" key="7">
    <source>
        <dbReference type="Proteomes" id="UP000189703"/>
    </source>
</evidence>
<dbReference type="Pfam" id="PF03088">
    <property type="entry name" value="Str_synth"/>
    <property type="match status" value="1"/>
</dbReference>
<comment type="similarity">
    <text evidence="2">Belongs to the strictosidine synthase family.</text>
</comment>
<keyword evidence="5" id="KW-0812">Transmembrane</keyword>
<evidence type="ECO:0000256" key="2">
    <source>
        <dbReference type="ARBA" id="ARBA00009191"/>
    </source>
</evidence>
<sequence>MVCAGKKRRKGNFWALISCSLTFATAKVKLISTTSFLLLLWRVVSAGCGGGGGDDDDEILRSMTMPTPPAARQLEAFLSASRTRSFLLACLLAFLVKIFFFSPISPEPLGFPPLGSEFINFPSNNVLQFVSQRIVKVGEGYVEGPEDICVDKEGTIYTATRDGWVKKLHRNGSWENWKFIGGHSLLGVATSSTGHILLCDADKGLLRVGEDGVAILASHVNGSKIRFVDDVIESSDGTVYFSDASTKFGFDVWHLDLLEAKPHGRLLKYDPSTKETTIVLDNLRFANGVALSKDQDFLVVCETWKFRCLKHWLKGEMKGKTEIFVDKLPGGPDNINLAPDGSFWIAVLELRNNPVLELINKSKLAKRFVANFPKLKSNIIASIMRKATVMNVGIDGNVIKMLDDSSGEVMSFVTSAMEFEKQLYVGSLSSNFIGKLKLI</sequence>
<dbReference type="OrthoDB" id="5307922at2759"/>
<evidence type="ECO:0000259" key="6">
    <source>
        <dbReference type="Pfam" id="PF03088"/>
    </source>
</evidence>
<dbReference type="eggNOG" id="KOG1520">
    <property type="taxonomic scope" value="Eukaryota"/>
</dbReference>
<dbReference type="Proteomes" id="UP000189703">
    <property type="component" value="Unplaced"/>
</dbReference>
<dbReference type="RefSeq" id="XP_010261822.1">
    <property type="nucleotide sequence ID" value="XM_010263520.2"/>
</dbReference>
<keyword evidence="5" id="KW-0472">Membrane</keyword>